<keyword evidence="4" id="KW-1185">Reference proteome</keyword>
<dbReference type="CDD" id="cd02619">
    <property type="entry name" value="Peptidase_C1"/>
    <property type="match status" value="1"/>
</dbReference>
<gene>
    <name evidence="3" type="ORF">QBC40DRAFT_257621</name>
</gene>
<evidence type="ECO:0000313" key="4">
    <source>
        <dbReference type="Proteomes" id="UP001303160"/>
    </source>
</evidence>
<feature type="region of interest" description="Disordered" evidence="1">
    <location>
        <begin position="1"/>
        <end position="24"/>
    </location>
</feature>
<dbReference type="InterPro" id="IPR038765">
    <property type="entry name" value="Papain-like_cys_pep_sf"/>
</dbReference>
<accession>A0AAN6XCF8</accession>
<proteinExistence type="predicted"/>
<reference evidence="3" key="2">
    <citation type="submission" date="2023-05" db="EMBL/GenBank/DDBJ databases">
        <authorList>
            <consortium name="Lawrence Berkeley National Laboratory"/>
            <person name="Steindorff A."/>
            <person name="Hensen N."/>
            <person name="Bonometti L."/>
            <person name="Westerberg I."/>
            <person name="Brannstrom I.O."/>
            <person name="Guillou S."/>
            <person name="Cros-Aarteil S."/>
            <person name="Calhoun S."/>
            <person name="Haridas S."/>
            <person name="Kuo A."/>
            <person name="Mondo S."/>
            <person name="Pangilinan J."/>
            <person name="Riley R."/>
            <person name="Labutti K."/>
            <person name="Andreopoulos B."/>
            <person name="Lipzen A."/>
            <person name="Chen C."/>
            <person name="Yanf M."/>
            <person name="Daum C."/>
            <person name="Ng V."/>
            <person name="Clum A."/>
            <person name="Ohm R."/>
            <person name="Martin F."/>
            <person name="Silar P."/>
            <person name="Natvig D."/>
            <person name="Lalanne C."/>
            <person name="Gautier V."/>
            <person name="Ament-Velasquez S.L."/>
            <person name="Kruys A."/>
            <person name="Hutchinson M.I."/>
            <person name="Powell A.J."/>
            <person name="Barry K."/>
            <person name="Miller A.N."/>
            <person name="Grigoriev I.V."/>
            <person name="Debuchy R."/>
            <person name="Gladieux P."/>
            <person name="Thoren M.H."/>
            <person name="Johannesson H."/>
        </authorList>
    </citation>
    <scope>NUCLEOTIDE SEQUENCE</scope>
    <source>
        <strain evidence="3">CBS 315.58</strain>
    </source>
</reference>
<name>A0AAN6XCF8_9PEZI</name>
<dbReference type="InterPro" id="IPR000668">
    <property type="entry name" value="Peptidase_C1A_C"/>
</dbReference>
<dbReference type="SUPFAM" id="SSF54001">
    <property type="entry name" value="Cysteine proteinases"/>
    <property type="match status" value="1"/>
</dbReference>
<dbReference type="Proteomes" id="UP001303160">
    <property type="component" value="Unassembled WGS sequence"/>
</dbReference>
<evidence type="ECO:0000259" key="2">
    <source>
        <dbReference type="Pfam" id="PF00112"/>
    </source>
</evidence>
<dbReference type="GO" id="GO:0008234">
    <property type="term" value="F:cysteine-type peptidase activity"/>
    <property type="evidence" value="ECO:0007669"/>
    <property type="project" value="InterPro"/>
</dbReference>
<organism evidence="3 4">
    <name type="scientific">Triangularia verruculosa</name>
    <dbReference type="NCBI Taxonomy" id="2587418"/>
    <lineage>
        <taxon>Eukaryota</taxon>
        <taxon>Fungi</taxon>
        <taxon>Dikarya</taxon>
        <taxon>Ascomycota</taxon>
        <taxon>Pezizomycotina</taxon>
        <taxon>Sordariomycetes</taxon>
        <taxon>Sordariomycetidae</taxon>
        <taxon>Sordariales</taxon>
        <taxon>Podosporaceae</taxon>
        <taxon>Triangularia</taxon>
    </lineage>
</organism>
<comment type="caution">
    <text evidence="3">The sequence shown here is derived from an EMBL/GenBank/DDBJ whole genome shotgun (WGS) entry which is preliminary data.</text>
</comment>
<dbReference type="Gene3D" id="3.90.70.10">
    <property type="entry name" value="Cysteine proteinases"/>
    <property type="match status" value="1"/>
</dbReference>
<protein>
    <recommendedName>
        <fullName evidence="2">Peptidase C1A papain C-terminal domain-containing protein</fullName>
    </recommendedName>
</protein>
<reference evidence="3" key="1">
    <citation type="journal article" date="2023" name="Mol. Phylogenet. Evol.">
        <title>Genome-scale phylogeny and comparative genomics of the fungal order Sordariales.</title>
        <authorList>
            <person name="Hensen N."/>
            <person name="Bonometti L."/>
            <person name="Westerberg I."/>
            <person name="Brannstrom I.O."/>
            <person name="Guillou S."/>
            <person name="Cros-Aarteil S."/>
            <person name="Calhoun S."/>
            <person name="Haridas S."/>
            <person name="Kuo A."/>
            <person name="Mondo S."/>
            <person name="Pangilinan J."/>
            <person name="Riley R."/>
            <person name="LaButti K."/>
            <person name="Andreopoulos B."/>
            <person name="Lipzen A."/>
            <person name="Chen C."/>
            <person name="Yan M."/>
            <person name="Daum C."/>
            <person name="Ng V."/>
            <person name="Clum A."/>
            <person name="Steindorff A."/>
            <person name="Ohm R.A."/>
            <person name="Martin F."/>
            <person name="Silar P."/>
            <person name="Natvig D.O."/>
            <person name="Lalanne C."/>
            <person name="Gautier V."/>
            <person name="Ament-Velasquez S.L."/>
            <person name="Kruys A."/>
            <person name="Hutchinson M.I."/>
            <person name="Powell A.J."/>
            <person name="Barry K."/>
            <person name="Miller A.N."/>
            <person name="Grigoriev I.V."/>
            <person name="Debuchy R."/>
            <person name="Gladieux P."/>
            <person name="Hiltunen Thoren M."/>
            <person name="Johannesson H."/>
        </authorList>
    </citation>
    <scope>NUCLEOTIDE SEQUENCE</scope>
    <source>
        <strain evidence="3">CBS 315.58</strain>
    </source>
</reference>
<evidence type="ECO:0000256" key="1">
    <source>
        <dbReference type="SAM" id="MobiDB-lite"/>
    </source>
</evidence>
<dbReference type="GO" id="GO:0006508">
    <property type="term" value="P:proteolysis"/>
    <property type="evidence" value="ECO:0007669"/>
    <property type="project" value="InterPro"/>
</dbReference>
<feature type="domain" description="Peptidase C1A papain C-terminal" evidence="2">
    <location>
        <begin position="278"/>
        <end position="320"/>
    </location>
</feature>
<sequence length="352" mass="39631">MPHEEFPDNFLPGAVFDQPDPRDKEVDMSEMGMSTGPLPAEFSVLKAPLNYKVNKTGAFNQGYIGTCMTNAVAQLYLYELQRQGVQYADYVPSRLFLYYVARYGAVKNTWPIVPSAKFYDALRQPGILPQGDQSAQLKDSGSSARDVIKIMRALGAPPEDASIKDHQVGSGKWPYDAEVQPNNGLFKPNDWPARLPDPECFRAAVLHQALGYARPGEGSAECWKRCIQRGYPIVFSCKLYDSWWQWGNGASWGKPNNSIWPIPRPGEGYGKDKDHPGRRHALVAVGWDDNKRAPGTSSAGAFYVQNSWGPTWGENGFSWMPYEWLAFNDNEQYWPWAVESPWTFMQSGKQKN</sequence>
<dbReference type="AlphaFoldDB" id="A0AAN6XCF8"/>
<dbReference type="EMBL" id="MU863975">
    <property type="protein sequence ID" value="KAK4196865.1"/>
    <property type="molecule type" value="Genomic_DNA"/>
</dbReference>
<dbReference type="Pfam" id="PF00112">
    <property type="entry name" value="Peptidase_C1"/>
    <property type="match status" value="1"/>
</dbReference>
<evidence type="ECO:0000313" key="3">
    <source>
        <dbReference type="EMBL" id="KAK4196865.1"/>
    </source>
</evidence>